<dbReference type="GO" id="GO:0098632">
    <property type="term" value="F:cell-cell adhesion mediator activity"/>
    <property type="evidence" value="ECO:0007669"/>
    <property type="project" value="TreeGrafter"/>
</dbReference>
<keyword evidence="2" id="KW-0393">Immunoglobulin domain</keyword>
<dbReference type="InterPro" id="IPR013783">
    <property type="entry name" value="Ig-like_fold"/>
</dbReference>
<dbReference type="Pfam" id="PF13927">
    <property type="entry name" value="Ig_3"/>
    <property type="match status" value="2"/>
</dbReference>
<keyword evidence="1" id="KW-1015">Disulfide bond</keyword>
<evidence type="ECO:0000259" key="3">
    <source>
        <dbReference type="PROSITE" id="PS50835"/>
    </source>
</evidence>
<dbReference type="PANTHER" id="PTHR10075:SF100">
    <property type="entry name" value="FASCICLIN-2"/>
    <property type="match status" value="1"/>
</dbReference>
<keyword evidence="4" id="KW-1185">Reference proteome</keyword>
<organism evidence="4 5">
    <name type="scientific">Romanomermis culicivorax</name>
    <name type="common">Nematode worm</name>
    <dbReference type="NCBI Taxonomy" id="13658"/>
    <lineage>
        <taxon>Eukaryota</taxon>
        <taxon>Metazoa</taxon>
        <taxon>Ecdysozoa</taxon>
        <taxon>Nematoda</taxon>
        <taxon>Enoplea</taxon>
        <taxon>Dorylaimia</taxon>
        <taxon>Mermithida</taxon>
        <taxon>Mermithoidea</taxon>
        <taxon>Mermithidae</taxon>
        <taxon>Romanomermis</taxon>
    </lineage>
</organism>
<dbReference type="PANTHER" id="PTHR10075">
    <property type="entry name" value="BASIGIN RELATED"/>
    <property type="match status" value="1"/>
</dbReference>
<dbReference type="GO" id="GO:0007156">
    <property type="term" value="P:homophilic cell adhesion via plasma membrane adhesion molecules"/>
    <property type="evidence" value="ECO:0007669"/>
    <property type="project" value="TreeGrafter"/>
</dbReference>
<proteinExistence type="predicted"/>
<dbReference type="SMART" id="SM00408">
    <property type="entry name" value="IGc2"/>
    <property type="match status" value="2"/>
</dbReference>
<evidence type="ECO:0000313" key="5">
    <source>
        <dbReference type="WBParaSite" id="nRc.2.0.1.t45168-RA"/>
    </source>
</evidence>
<dbReference type="InterPro" id="IPR036179">
    <property type="entry name" value="Ig-like_dom_sf"/>
</dbReference>
<dbReference type="OMA" id="YSCHASD"/>
<evidence type="ECO:0000256" key="2">
    <source>
        <dbReference type="ARBA" id="ARBA00023319"/>
    </source>
</evidence>
<dbReference type="PROSITE" id="PS50835">
    <property type="entry name" value="IG_LIKE"/>
    <property type="match status" value="2"/>
</dbReference>
<evidence type="ECO:0000256" key="1">
    <source>
        <dbReference type="ARBA" id="ARBA00023157"/>
    </source>
</evidence>
<reference evidence="5" key="1">
    <citation type="submission" date="2022-11" db="UniProtKB">
        <authorList>
            <consortium name="WormBaseParasite"/>
        </authorList>
    </citation>
    <scope>IDENTIFICATION</scope>
</reference>
<dbReference type="GO" id="GO:0070593">
    <property type="term" value="P:dendrite self-avoidance"/>
    <property type="evidence" value="ECO:0007669"/>
    <property type="project" value="TreeGrafter"/>
</dbReference>
<feature type="domain" description="Ig-like" evidence="3">
    <location>
        <begin position="85"/>
        <end position="174"/>
    </location>
</feature>
<evidence type="ECO:0000313" key="4">
    <source>
        <dbReference type="Proteomes" id="UP000887565"/>
    </source>
</evidence>
<name>A0A915L270_ROMCU</name>
<dbReference type="GO" id="GO:0030424">
    <property type="term" value="C:axon"/>
    <property type="evidence" value="ECO:0007669"/>
    <property type="project" value="TreeGrafter"/>
</dbReference>
<dbReference type="AlphaFoldDB" id="A0A915L270"/>
<dbReference type="GO" id="GO:0005886">
    <property type="term" value="C:plasma membrane"/>
    <property type="evidence" value="ECO:0007669"/>
    <property type="project" value="TreeGrafter"/>
</dbReference>
<dbReference type="InterPro" id="IPR003598">
    <property type="entry name" value="Ig_sub2"/>
</dbReference>
<dbReference type="WBParaSite" id="nRc.2.0.1.t45168-RA">
    <property type="protein sequence ID" value="nRc.2.0.1.t45168-RA"/>
    <property type="gene ID" value="nRc.2.0.1.g45168"/>
</dbReference>
<dbReference type="GO" id="GO:0007411">
    <property type="term" value="P:axon guidance"/>
    <property type="evidence" value="ECO:0007669"/>
    <property type="project" value="TreeGrafter"/>
</dbReference>
<dbReference type="Gene3D" id="2.60.40.10">
    <property type="entry name" value="Immunoglobulins"/>
    <property type="match status" value="3"/>
</dbReference>
<dbReference type="InterPro" id="IPR007110">
    <property type="entry name" value="Ig-like_dom"/>
</dbReference>
<accession>A0A915L270</accession>
<dbReference type="SMART" id="SM00409">
    <property type="entry name" value="IG"/>
    <property type="match status" value="3"/>
</dbReference>
<dbReference type="InterPro" id="IPR003599">
    <property type="entry name" value="Ig_sub"/>
</dbReference>
<sequence>MKNFVLFIERKQLLIVIPNTVIDIFKFNNRDPRIKIYPANGTLIIYHVTLSDAGHYDCLVRTGGQNPVASKQAVLTVREKLKFSPKPVSKKLMLGSNAQIPCKATGHFKPTIIWLPQRDWLSFSSKGKPTSFPDNIRDKNGVLYFNSVRFQDSGFYVCLAFNGQGYINETIKVEVYVFPKILHGPRNTTAVRGTDVKFNCLAEGVPTPVVQWYFNGLLPDKWNFNFTKFNNNNSLIIRNVSAEQAGQYVCMAGNSGSFMKQDAILCVK</sequence>
<feature type="domain" description="Ig-like" evidence="3">
    <location>
        <begin position="179"/>
        <end position="266"/>
    </location>
</feature>
<dbReference type="SUPFAM" id="SSF48726">
    <property type="entry name" value="Immunoglobulin"/>
    <property type="match status" value="3"/>
</dbReference>
<dbReference type="Proteomes" id="UP000887565">
    <property type="component" value="Unplaced"/>
</dbReference>
<dbReference type="FunFam" id="2.60.40.10:FF:000032">
    <property type="entry name" value="palladin isoform X1"/>
    <property type="match status" value="1"/>
</dbReference>
<protein>
    <submittedName>
        <fullName evidence="5">Ig-like domain-containing protein</fullName>
    </submittedName>
</protein>
<dbReference type="CDD" id="cd00096">
    <property type="entry name" value="Ig"/>
    <property type="match status" value="1"/>
</dbReference>